<comment type="caution">
    <text evidence="1">The sequence shown here is derived from an EMBL/GenBank/DDBJ whole genome shotgun (WGS) entry which is preliminary data.</text>
</comment>
<reference evidence="1 2" key="1">
    <citation type="journal article" date="2022" name="G3 (Bethesda)">
        <title>Whole-genome sequence and methylome profiling of the almond [Prunus dulcis (Mill.) D.A. Webb] cultivar 'Nonpareil'.</title>
        <authorList>
            <person name="D'Amico-Willman K.M."/>
            <person name="Ouma W.Z."/>
            <person name="Meulia T."/>
            <person name="Sideli G.M."/>
            <person name="Gradziel T.M."/>
            <person name="Fresnedo-Ramirez J."/>
        </authorList>
    </citation>
    <scope>NUCLEOTIDE SEQUENCE [LARGE SCALE GENOMIC DNA]</scope>
    <source>
        <strain evidence="1">Clone GOH B32 T37-40</strain>
    </source>
</reference>
<evidence type="ECO:0000313" key="1">
    <source>
        <dbReference type="EMBL" id="KAI5325461.1"/>
    </source>
</evidence>
<dbReference type="EMBL" id="JAJFAZ020000006">
    <property type="protein sequence ID" value="KAI5325461.1"/>
    <property type="molecule type" value="Genomic_DNA"/>
</dbReference>
<protein>
    <submittedName>
        <fullName evidence="1">Uncharacterized protein</fullName>
    </submittedName>
</protein>
<accession>A0AAD4YXU4</accession>
<dbReference type="Proteomes" id="UP001054821">
    <property type="component" value="Chromosome 6"/>
</dbReference>
<sequence length="120" mass="13271">MIRGFARGRRESKFSHGFSPAQIQSLAAICEALVPPLSLEDTINNNNNNKEESPDDQALHSIYRASGSQPPIPDEEHYYYVGIVALVGNGHSSTASLKCLWRKEKSSRNGQRKSLCSHSD</sequence>
<name>A0AAD4YXU4_PRUDU</name>
<organism evidence="1 2">
    <name type="scientific">Prunus dulcis</name>
    <name type="common">Almond</name>
    <name type="synonym">Amygdalus dulcis</name>
    <dbReference type="NCBI Taxonomy" id="3755"/>
    <lineage>
        <taxon>Eukaryota</taxon>
        <taxon>Viridiplantae</taxon>
        <taxon>Streptophyta</taxon>
        <taxon>Embryophyta</taxon>
        <taxon>Tracheophyta</taxon>
        <taxon>Spermatophyta</taxon>
        <taxon>Magnoliopsida</taxon>
        <taxon>eudicotyledons</taxon>
        <taxon>Gunneridae</taxon>
        <taxon>Pentapetalae</taxon>
        <taxon>rosids</taxon>
        <taxon>fabids</taxon>
        <taxon>Rosales</taxon>
        <taxon>Rosaceae</taxon>
        <taxon>Amygdaloideae</taxon>
        <taxon>Amygdaleae</taxon>
        <taxon>Prunus</taxon>
    </lineage>
</organism>
<keyword evidence="2" id="KW-1185">Reference proteome</keyword>
<evidence type="ECO:0000313" key="2">
    <source>
        <dbReference type="Proteomes" id="UP001054821"/>
    </source>
</evidence>
<gene>
    <name evidence="1" type="ORF">L3X38_034535</name>
</gene>
<dbReference type="AlphaFoldDB" id="A0AAD4YXU4"/>
<proteinExistence type="predicted"/>